<feature type="region of interest" description="Disordered" evidence="1">
    <location>
        <begin position="16"/>
        <end position="76"/>
    </location>
</feature>
<keyword evidence="2" id="KW-0732">Signal</keyword>
<evidence type="ECO:0000256" key="1">
    <source>
        <dbReference type="SAM" id="MobiDB-lite"/>
    </source>
</evidence>
<dbReference type="AlphaFoldDB" id="A0A2M4B4T7"/>
<protein>
    <submittedName>
        <fullName evidence="3">Putative secreted protein</fullName>
    </submittedName>
</protein>
<feature type="signal peptide" evidence="2">
    <location>
        <begin position="1"/>
        <end position="15"/>
    </location>
</feature>
<feature type="compositionally biased region" description="Basic and acidic residues" evidence="1">
    <location>
        <begin position="54"/>
        <end position="67"/>
    </location>
</feature>
<accession>A0A2M4B4T7</accession>
<feature type="compositionally biased region" description="Basic and acidic residues" evidence="1">
    <location>
        <begin position="33"/>
        <end position="44"/>
    </location>
</feature>
<dbReference type="EMBL" id="GGFK01014735">
    <property type="protein sequence ID" value="MBW48056.1"/>
    <property type="molecule type" value="Transcribed_RNA"/>
</dbReference>
<proteinExistence type="predicted"/>
<organism evidence="3">
    <name type="scientific">Anopheles triannulatus</name>
    <dbReference type="NCBI Taxonomy" id="58253"/>
    <lineage>
        <taxon>Eukaryota</taxon>
        <taxon>Metazoa</taxon>
        <taxon>Ecdysozoa</taxon>
        <taxon>Arthropoda</taxon>
        <taxon>Hexapoda</taxon>
        <taxon>Insecta</taxon>
        <taxon>Pterygota</taxon>
        <taxon>Neoptera</taxon>
        <taxon>Endopterygota</taxon>
        <taxon>Diptera</taxon>
        <taxon>Nematocera</taxon>
        <taxon>Culicoidea</taxon>
        <taxon>Culicidae</taxon>
        <taxon>Anophelinae</taxon>
        <taxon>Anopheles</taxon>
    </lineage>
</organism>
<reference evidence="3" key="1">
    <citation type="submission" date="2018-01" db="EMBL/GenBank/DDBJ databases">
        <title>An insight into the sialome of Amazonian anophelines.</title>
        <authorList>
            <person name="Ribeiro J.M."/>
            <person name="Scarpassa V."/>
            <person name="Calvo E."/>
        </authorList>
    </citation>
    <scope>NUCLEOTIDE SEQUENCE</scope>
    <source>
        <tissue evidence="3">Salivary glands</tissue>
    </source>
</reference>
<evidence type="ECO:0000256" key="2">
    <source>
        <dbReference type="SAM" id="SignalP"/>
    </source>
</evidence>
<sequence>MTLLVLLVFACHADSLPLSHTPRSHAPPGRKLHQTERIFPERQKRIALGAPSERTNERANEPTHERTANTPAARQR</sequence>
<feature type="chain" id="PRO_5014831091" evidence="2">
    <location>
        <begin position="16"/>
        <end position="76"/>
    </location>
</feature>
<evidence type="ECO:0000313" key="3">
    <source>
        <dbReference type="EMBL" id="MBW48056.1"/>
    </source>
</evidence>
<name>A0A2M4B4T7_9DIPT</name>